<dbReference type="EMBL" id="MG719245">
    <property type="protein sequence ID" value="AYN07329.1"/>
    <property type="molecule type" value="mRNA"/>
</dbReference>
<accession>A0A3G2GRR1</accession>
<protein>
    <submittedName>
        <fullName evidence="2">Chemosensory protein 1</fullName>
    </submittedName>
</protein>
<dbReference type="PANTHER" id="PTHR11257:SF12">
    <property type="entry name" value="EJACULATORY BULB-SPECIFIC PROTEIN 3-RELATED"/>
    <property type="match status" value="1"/>
</dbReference>
<organism evidence="2">
    <name type="scientific">Yemma signatus</name>
    <dbReference type="NCBI Taxonomy" id="300820"/>
    <lineage>
        <taxon>Eukaryota</taxon>
        <taxon>Metazoa</taxon>
        <taxon>Ecdysozoa</taxon>
        <taxon>Arthropoda</taxon>
        <taxon>Hexapoda</taxon>
        <taxon>Insecta</taxon>
        <taxon>Pterygota</taxon>
        <taxon>Neoptera</taxon>
        <taxon>Paraneoptera</taxon>
        <taxon>Hemiptera</taxon>
        <taxon>Heteroptera</taxon>
        <taxon>Panheteroptera</taxon>
        <taxon>Pentatomomorpha</taxon>
        <taxon>Lygaeoidea</taxon>
        <taxon>Berytidae</taxon>
        <taxon>Yemma</taxon>
    </lineage>
</organism>
<proteinExistence type="evidence at transcript level"/>
<keyword evidence="1" id="KW-0732">Signal</keyword>
<dbReference type="SUPFAM" id="SSF100910">
    <property type="entry name" value="Chemosensory protein Csp2"/>
    <property type="match status" value="1"/>
</dbReference>
<gene>
    <name evidence="2" type="primary">CSP1</name>
</gene>
<feature type="signal peptide" evidence="1">
    <location>
        <begin position="1"/>
        <end position="19"/>
    </location>
</feature>
<feature type="chain" id="PRO_5018270506" evidence="1">
    <location>
        <begin position="20"/>
        <end position="131"/>
    </location>
</feature>
<dbReference type="Pfam" id="PF03392">
    <property type="entry name" value="OS-D"/>
    <property type="match status" value="1"/>
</dbReference>
<dbReference type="InterPro" id="IPR005055">
    <property type="entry name" value="A10/PebIII"/>
</dbReference>
<name>A0A3G2GRR1_9HEMI</name>
<evidence type="ECO:0000313" key="2">
    <source>
        <dbReference type="EMBL" id="AYN07329.1"/>
    </source>
</evidence>
<dbReference type="InterPro" id="IPR036682">
    <property type="entry name" value="OS_D_A10/PebIII_sf"/>
</dbReference>
<dbReference type="AlphaFoldDB" id="A0A3G2GRR1"/>
<reference evidence="2" key="1">
    <citation type="submission" date="2017-12" db="EMBL/GenBank/DDBJ databases">
        <authorList>
            <person name="Song Y."/>
        </authorList>
    </citation>
    <scope>NUCLEOTIDE SEQUENCE</scope>
    <source>
        <tissue evidence="2">Antennae</tissue>
    </source>
</reference>
<sequence length="131" mass="15277">MQPILSVILFSAFFWISSADDDKYYTNIYDNIDLDEILNNQRLYKNYIDCITNKGKCSPDGKELKKNIPDALSNNCSKCTQKQKDGTDKVLKFIIEEKPDDWKLLESIYDPQGAYKKKYKEQAEKRGYKLA</sequence>
<dbReference type="PANTHER" id="PTHR11257">
    <property type="entry name" value="CHEMOSENSORY PROTEIN-RELATED"/>
    <property type="match status" value="1"/>
</dbReference>
<dbReference type="Gene3D" id="1.10.2080.10">
    <property type="entry name" value="Insect odorant-binding protein A10/Ejaculatory bulb-specific protein 3"/>
    <property type="match status" value="1"/>
</dbReference>
<evidence type="ECO:0000256" key="1">
    <source>
        <dbReference type="SAM" id="SignalP"/>
    </source>
</evidence>